<dbReference type="PANTHER" id="PTHR30086:SF20">
    <property type="entry name" value="ARGININE EXPORTER PROTEIN ARGO-RELATED"/>
    <property type="match status" value="1"/>
</dbReference>
<keyword evidence="4 6" id="KW-1133">Transmembrane helix</keyword>
<name>F8F4N7_PAEMK</name>
<dbReference type="InterPro" id="IPR001123">
    <property type="entry name" value="LeuE-type"/>
</dbReference>
<accession>F8F4N7</accession>
<dbReference type="PANTHER" id="PTHR30086">
    <property type="entry name" value="ARGININE EXPORTER PROTEIN ARGO"/>
    <property type="match status" value="1"/>
</dbReference>
<feature type="transmembrane region" description="Helical" evidence="6">
    <location>
        <begin position="6"/>
        <end position="25"/>
    </location>
</feature>
<evidence type="ECO:0000256" key="4">
    <source>
        <dbReference type="ARBA" id="ARBA00022989"/>
    </source>
</evidence>
<evidence type="ECO:0000256" key="3">
    <source>
        <dbReference type="ARBA" id="ARBA00022692"/>
    </source>
</evidence>
<sequence length="213" mass="22290">MAFVHGVLLAFGLILPLGVQNVFIFNQGAVQPRFVRALPAVLTAALCDMLLILAAVLGVSLLILTVSWIKTVLVLAGILFLLYMGLVTWRTPAAAAPAGTEGDPAQPEGDGAGSAAVMGPRRQMLFAASVSLFNPHAILDTIGVIGTSSLRYAGADKVLFAAAAIGVSLVWFLFLAGAGRLAGRLHSPLRLYLNKASALIMWGSALYLGWSFS</sequence>
<evidence type="ECO:0000256" key="1">
    <source>
        <dbReference type="ARBA" id="ARBA00004651"/>
    </source>
</evidence>
<comment type="subcellular location">
    <subcellularLocation>
        <location evidence="1">Cell membrane</location>
        <topology evidence="1">Multi-pass membrane protein</topology>
    </subcellularLocation>
</comment>
<reference evidence="8" key="1">
    <citation type="submission" date="2011-06" db="EMBL/GenBank/DDBJ databases">
        <title>Complete genome sequence of Paenibacillus mucilaginosus KNP414.</title>
        <authorList>
            <person name="Wang J."/>
            <person name="Hu S."/>
            <person name="Hu X."/>
            <person name="Zhang B."/>
            <person name="Dong D."/>
            <person name="Zhang S."/>
            <person name="Zhao K."/>
            <person name="Wu D."/>
        </authorList>
    </citation>
    <scope>NUCLEOTIDE SEQUENCE [LARGE SCALE GENOMIC DNA]</scope>
    <source>
        <strain evidence="8">KNP414</strain>
    </source>
</reference>
<dbReference type="HOGENOM" id="CLU_087840_4_0_9"/>
<dbReference type="EMBL" id="CP002869">
    <property type="protein sequence ID" value="AEI39429.1"/>
    <property type="molecule type" value="Genomic_DNA"/>
</dbReference>
<evidence type="ECO:0000256" key="2">
    <source>
        <dbReference type="ARBA" id="ARBA00022475"/>
    </source>
</evidence>
<dbReference type="AlphaFoldDB" id="F8F4N7"/>
<dbReference type="GO" id="GO:0015171">
    <property type="term" value="F:amino acid transmembrane transporter activity"/>
    <property type="evidence" value="ECO:0007669"/>
    <property type="project" value="TreeGrafter"/>
</dbReference>
<organism evidence="7 8">
    <name type="scientific">Paenibacillus mucilaginosus (strain KNP414)</name>
    <dbReference type="NCBI Taxonomy" id="1036673"/>
    <lineage>
        <taxon>Bacteria</taxon>
        <taxon>Bacillati</taxon>
        <taxon>Bacillota</taxon>
        <taxon>Bacilli</taxon>
        <taxon>Bacillales</taxon>
        <taxon>Paenibacillaceae</taxon>
        <taxon>Paenibacillus</taxon>
    </lineage>
</organism>
<dbReference type="Proteomes" id="UP000006620">
    <property type="component" value="Chromosome"/>
</dbReference>
<gene>
    <name evidence="7" type="primary">yisU</name>
    <name evidence="7" type="ordered locus">KNP414_00839</name>
</gene>
<protein>
    <submittedName>
        <fullName evidence="7">YisU</fullName>
    </submittedName>
</protein>
<dbReference type="GO" id="GO:0005886">
    <property type="term" value="C:plasma membrane"/>
    <property type="evidence" value="ECO:0007669"/>
    <property type="project" value="UniProtKB-SubCell"/>
</dbReference>
<feature type="transmembrane region" description="Helical" evidence="6">
    <location>
        <begin position="68"/>
        <end position="89"/>
    </location>
</feature>
<keyword evidence="5 6" id="KW-0472">Membrane</keyword>
<keyword evidence="2" id="KW-1003">Cell membrane</keyword>
<proteinExistence type="predicted"/>
<feature type="transmembrane region" description="Helical" evidence="6">
    <location>
        <begin position="124"/>
        <end position="146"/>
    </location>
</feature>
<reference evidence="7 8" key="2">
    <citation type="journal article" date="2013" name="Genome Announc.">
        <title>Genome Sequence of Growth-Improving Paenibacillus mucilaginosus Strain KNP414.</title>
        <authorList>
            <person name="Lu J.J."/>
            <person name="Wang J.F."/>
            <person name="Hu X.F."/>
        </authorList>
    </citation>
    <scope>NUCLEOTIDE SEQUENCE [LARGE SCALE GENOMIC DNA]</scope>
    <source>
        <strain evidence="7 8">KNP414</strain>
    </source>
</reference>
<feature type="transmembrane region" description="Helical" evidence="6">
    <location>
        <begin position="158"/>
        <end position="179"/>
    </location>
</feature>
<dbReference type="KEGG" id="pms:KNP414_00839"/>
<evidence type="ECO:0000313" key="7">
    <source>
        <dbReference type="EMBL" id="AEI39429.1"/>
    </source>
</evidence>
<dbReference type="PATRIC" id="fig|1036673.3.peg.746"/>
<evidence type="ECO:0000256" key="5">
    <source>
        <dbReference type="ARBA" id="ARBA00023136"/>
    </source>
</evidence>
<keyword evidence="3 6" id="KW-0812">Transmembrane</keyword>
<evidence type="ECO:0000313" key="8">
    <source>
        <dbReference type="Proteomes" id="UP000006620"/>
    </source>
</evidence>
<evidence type="ECO:0000256" key="6">
    <source>
        <dbReference type="SAM" id="Phobius"/>
    </source>
</evidence>
<feature type="transmembrane region" description="Helical" evidence="6">
    <location>
        <begin position="191"/>
        <end position="210"/>
    </location>
</feature>
<dbReference type="RefSeq" id="WP_013914593.1">
    <property type="nucleotide sequence ID" value="NC_015690.1"/>
</dbReference>
<dbReference type="Pfam" id="PF01810">
    <property type="entry name" value="LysE"/>
    <property type="match status" value="1"/>
</dbReference>
<feature type="transmembrane region" description="Helical" evidence="6">
    <location>
        <begin position="37"/>
        <end position="62"/>
    </location>
</feature>